<evidence type="ECO:0000313" key="2">
    <source>
        <dbReference type="EMBL" id="KAK0443934.1"/>
    </source>
</evidence>
<name>A0AA39JM99_ARMTA</name>
<reference evidence="2" key="1">
    <citation type="submission" date="2023-06" db="EMBL/GenBank/DDBJ databases">
        <authorList>
            <consortium name="Lawrence Berkeley National Laboratory"/>
            <person name="Ahrendt S."/>
            <person name="Sahu N."/>
            <person name="Indic B."/>
            <person name="Wong-Bajracharya J."/>
            <person name="Merenyi Z."/>
            <person name="Ke H.-M."/>
            <person name="Monk M."/>
            <person name="Kocsube S."/>
            <person name="Drula E."/>
            <person name="Lipzen A."/>
            <person name="Balint B."/>
            <person name="Henrissat B."/>
            <person name="Andreopoulos B."/>
            <person name="Martin F.M."/>
            <person name="Harder C.B."/>
            <person name="Rigling D."/>
            <person name="Ford K.L."/>
            <person name="Foster G.D."/>
            <person name="Pangilinan J."/>
            <person name="Papanicolaou A."/>
            <person name="Barry K."/>
            <person name="LaButti K."/>
            <person name="Viragh M."/>
            <person name="Koriabine M."/>
            <person name="Yan M."/>
            <person name="Riley R."/>
            <person name="Champramary S."/>
            <person name="Plett K.L."/>
            <person name="Tsai I.J."/>
            <person name="Slot J."/>
            <person name="Sipos G."/>
            <person name="Plett J."/>
            <person name="Nagy L.G."/>
            <person name="Grigoriev I.V."/>
        </authorList>
    </citation>
    <scope>NUCLEOTIDE SEQUENCE</scope>
    <source>
        <strain evidence="2">CCBAS 213</strain>
    </source>
</reference>
<dbReference type="InterPro" id="IPR045340">
    <property type="entry name" value="DUF6533"/>
</dbReference>
<comment type="caution">
    <text evidence="2">The sequence shown here is derived from an EMBL/GenBank/DDBJ whole genome shotgun (WGS) entry which is preliminary data.</text>
</comment>
<gene>
    <name evidence="2" type="ORF">EV420DRAFT_1015357</name>
</gene>
<dbReference type="GeneID" id="85348875"/>
<organism evidence="2 3">
    <name type="scientific">Armillaria tabescens</name>
    <name type="common">Ringless honey mushroom</name>
    <name type="synonym">Agaricus tabescens</name>
    <dbReference type="NCBI Taxonomy" id="1929756"/>
    <lineage>
        <taxon>Eukaryota</taxon>
        <taxon>Fungi</taxon>
        <taxon>Dikarya</taxon>
        <taxon>Basidiomycota</taxon>
        <taxon>Agaricomycotina</taxon>
        <taxon>Agaricomycetes</taxon>
        <taxon>Agaricomycetidae</taxon>
        <taxon>Agaricales</taxon>
        <taxon>Marasmiineae</taxon>
        <taxon>Physalacriaceae</taxon>
        <taxon>Desarmillaria</taxon>
    </lineage>
</organism>
<evidence type="ECO:0000313" key="3">
    <source>
        <dbReference type="Proteomes" id="UP001175211"/>
    </source>
</evidence>
<dbReference type="EMBL" id="JAUEPS010000056">
    <property type="protein sequence ID" value="KAK0443934.1"/>
    <property type="molecule type" value="Genomic_DNA"/>
</dbReference>
<protein>
    <recommendedName>
        <fullName evidence="1">DUF6533 domain-containing protein</fullName>
    </recommendedName>
</protein>
<proteinExistence type="predicted"/>
<dbReference type="RefSeq" id="XP_060324901.1">
    <property type="nucleotide sequence ID" value="XM_060465327.1"/>
</dbReference>
<evidence type="ECO:0000259" key="1">
    <source>
        <dbReference type="Pfam" id="PF20151"/>
    </source>
</evidence>
<accession>A0AA39JM99</accession>
<keyword evidence="3" id="KW-1185">Reference proteome</keyword>
<sequence>MLDLTSIPSLRQILFAKYTPFAMAALLLWDHCLTLDEEVATIWRPLNGQILKKVIYAMNRYFMETVMLYTVYGS</sequence>
<dbReference type="AlphaFoldDB" id="A0AA39JM99"/>
<feature type="domain" description="DUF6533" evidence="1">
    <location>
        <begin position="18"/>
        <end position="63"/>
    </location>
</feature>
<dbReference type="Proteomes" id="UP001175211">
    <property type="component" value="Unassembled WGS sequence"/>
</dbReference>
<dbReference type="Pfam" id="PF20151">
    <property type="entry name" value="DUF6533"/>
    <property type="match status" value="1"/>
</dbReference>